<keyword evidence="5 8" id="KW-0732">Signal</keyword>
<dbReference type="EMBL" id="MBUA01000001">
    <property type="protein sequence ID" value="MBC6489855.1"/>
    <property type="molecule type" value="Genomic_DNA"/>
</dbReference>
<dbReference type="Proteomes" id="UP000765802">
    <property type="component" value="Unassembled WGS sequence"/>
</dbReference>
<dbReference type="InterPro" id="IPR008969">
    <property type="entry name" value="CarboxyPept-like_regulatory"/>
</dbReference>
<evidence type="ECO:0000256" key="2">
    <source>
        <dbReference type="ARBA" id="ARBA00022448"/>
    </source>
</evidence>
<dbReference type="SUPFAM" id="SSF49464">
    <property type="entry name" value="Carboxypeptidase regulatory domain-like"/>
    <property type="match status" value="1"/>
</dbReference>
<evidence type="ECO:0000259" key="9">
    <source>
        <dbReference type="Pfam" id="PF14905"/>
    </source>
</evidence>
<gene>
    <name evidence="10" type="ORF">BC349_02670</name>
</gene>
<feature type="chain" id="PRO_5045754011" evidence="8">
    <location>
        <begin position="19"/>
        <end position="883"/>
    </location>
</feature>
<evidence type="ECO:0000256" key="5">
    <source>
        <dbReference type="ARBA" id="ARBA00022729"/>
    </source>
</evidence>
<name>A0ABR7M4B1_9BACT</name>
<dbReference type="InterPro" id="IPR041700">
    <property type="entry name" value="OMP_b-brl_3"/>
</dbReference>
<evidence type="ECO:0000313" key="10">
    <source>
        <dbReference type="EMBL" id="MBC6489855.1"/>
    </source>
</evidence>
<dbReference type="InterPro" id="IPR039426">
    <property type="entry name" value="TonB-dep_rcpt-like"/>
</dbReference>
<keyword evidence="4" id="KW-0812">Transmembrane</keyword>
<sequence>MKQILLVAAILAGTFTVAQMPGGMPGGAGRMGAGGGAQMNIGRFYGKIIDAAGNKGIDAASVQLLQSKFDTVSRKRKDTIVAGMLTDKRGEFNFEGLAVMASYKLVITAIGFKTIEKKVGFELNMAGGDMQKALAGVDKDLGNIKLETDPKLLENVTVTASKPLMSMGIDRKVYNVEKNLVSTGGTAEDVMRNIPSISIDIDGNVSLRNAAPQIFVDGRPTTLTLDQIPADAIESVELITNPSAKFDASGGTAGILNIVLKKNRKAGYNGSIRAGIDSRGKPNGGADINVKQGKVNIFASGMFRTRKSISEGNTQRTTFIKDPVTELNQDDYNKSTGMFMFGRAGMDYFMNNRNTLGFSVNAVRGKFDFLNNSDIQTDSLFNSGTKSSYSQRLSDGEREFRNLGSSVYFKHLFTKPGREFTADINYNRSNNDNITNVTNLVLNGAGGGIARKYGQLNTGDGSSSNVTFQTDFVNPLSANSKFETGLRVQSRSQESINDISVVDANGNITYVPSLSSQFSYTDRVYAGYLTYTSKWKKLGYQLGLRAESSEYDGEVLTTTAPPNSKDTLLNYGNSFPLSFFPSAFLTYQLTDNDELAFNVTRRINRPNFFQLFPFTDYSDTLNLSRGNPNLKPEFTASFELSYQKKYGSGNSFVASTYYKHTTNLITRNQVESVNPFSGKEELIISYINADYSTIFGLELIGSNKLTQWWELVSNFNLYQSKINANQPGIPDQDAISSYFIKINNNIKLTKKLTLQLSGDYTSKTILPPGGGGGGGMMFGGPQTTAQGYIRPKYEIEAALRYQFMKENRANLTLTFSDIFRTDASDVFSSSPGFVQNTWRLRDPQILRLNFSWRFGKFDTSLFKRKNLKGDMQNMQNVNEGVQF</sequence>
<dbReference type="InterPro" id="IPR037066">
    <property type="entry name" value="Plug_dom_sf"/>
</dbReference>
<evidence type="ECO:0000313" key="11">
    <source>
        <dbReference type="Proteomes" id="UP000765802"/>
    </source>
</evidence>
<keyword evidence="7" id="KW-0998">Cell outer membrane</keyword>
<comment type="caution">
    <text evidence="10">The sequence shown here is derived from an EMBL/GenBank/DDBJ whole genome shotgun (WGS) entry which is preliminary data.</text>
</comment>
<accession>A0ABR7M4B1</accession>
<evidence type="ECO:0000256" key="3">
    <source>
        <dbReference type="ARBA" id="ARBA00022452"/>
    </source>
</evidence>
<feature type="domain" description="Outer membrane protein beta-barrel" evidence="9">
    <location>
        <begin position="411"/>
        <end position="852"/>
    </location>
</feature>
<keyword evidence="3" id="KW-1134">Transmembrane beta strand</keyword>
<comment type="subcellular location">
    <subcellularLocation>
        <location evidence="1">Cell outer membrane</location>
        <topology evidence="1">Multi-pass membrane protein</topology>
    </subcellularLocation>
</comment>
<keyword evidence="10" id="KW-0675">Receptor</keyword>
<evidence type="ECO:0000256" key="7">
    <source>
        <dbReference type="ARBA" id="ARBA00023237"/>
    </source>
</evidence>
<keyword evidence="2" id="KW-0813">Transport</keyword>
<evidence type="ECO:0000256" key="4">
    <source>
        <dbReference type="ARBA" id="ARBA00022692"/>
    </source>
</evidence>
<evidence type="ECO:0000256" key="6">
    <source>
        <dbReference type="ARBA" id="ARBA00023136"/>
    </source>
</evidence>
<dbReference type="Gene3D" id="2.40.170.20">
    <property type="entry name" value="TonB-dependent receptor, beta-barrel domain"/>
    <property type="match status" value="1"/>
</dbReference>
<protein>
    <submittedName>
        <fullName evidence="10">TonB-dependent receptor</fullName>
    </submittedName>
</protein>
<evidence type="ECO:0000256" key="1">
    <source>
        <dbReference type="ARBA" id="ARBA00004571"/>
    </source>
</evidence>
<dbReference type="InterPro" id="IPR036942">
    <property type="entry name" value="Beta-barrel_TonB_sf"/>
</dbReference>
<organism evidence="10 11">
    <name type="scientific">Flavihumibacter stibioxidans</name>
    <dbReference type="NCBI Taxonomy" id="1834163"/>
    <lineage>
        <taxon>Bacteria</taxon>
        <taxon>Pseudomonadati</taxon>
        <taxon>Bacteroidota</taxon>
        <taxon>Chitinophagia</taxon>
        <taxon>Chitinophagales</taxon>
        <taxon>Chitinophagaceae</taxon>
        <taxon>Flavihumibacter</taxon>
    </lineage>
</organism>
<dbReference type="Gene3D" id="2.170.130.10">
    <property type="entry name" value="TonB-dependent receptor, plug domain"/>
    <property type="match status" value="1"/>
</dbReference>
<feature type="signal peptide" evidence="8">
    <location>
        <begin position="1"/>
        <end position="18"/>
    </location>
</feature>
<keyword evidence="6" id="KW-0472">Membrane</keyword>
<reference evidence="10 11" key="1">
    <citation type="submission" date="2016-07" db="EMBL/GenBank/DDBJ databases">
        <title>Genome analysis of Flavihumibacter stibioxidans YS-17.</title>
        <authorList>
            <person name="Shi K."/>
            <person name="Han Y."/>
            <person name="Wang G."/>
        </authorList>
    </citation>
    <scope>NUCLEOTIDE SEQUENCE [LARGE SCALE GENOMIC DNA]</scope>
    <source>
        <strain evidence="10 11">YS-17</strain>
    </source>
</reference>
<dbReference type="PANTHER" id="PTHR30069:SF29">
    <property type="entry name" value="HEMOGLOBIN AND HEMOGLOBIN-HAPTOGLOBIN-BINDING PROTEIN 1-RELATED"/>
    <property type="match status" value="1"/>
</dbReference>
<proteinExistence type="predicted"/>
<dbReference type="SUPFAM" id="SSF56935">
    <property type="entry name" value="Porins"/>
    <property type="match status" value="1"/>
</dbReference>
<keyword evidence="11" id="KW-1185">Reference proteome</keyword>
<dbReference type="PANTHER" id="PTHR30069">
    <property type="entry name" value="TONB-DEPENDENT OUTER MEMBRANE RECEPTOR"/>
    <property type="match status" value="1"/>
</dbReference>
<dbReference type="Pfam" id="PF14905">
    <property type="entry name" value="OMP_b-brl_3"/>
    <property type="match status" value="1"/>
</dbReference>
<evidence type="ECO:0000256" key="8">
    <source>
        <dbReference type="SAM" id="SignalP"/>
    </source>
</evidence>